<sequence length="261" mass="28411">MLAARTSLSAALLLICLAGQQAQALHCAEGSKPQPIASDDFRQGLAQWRVEQQDPSGSASASEGVLEFRQPLGATLWWRTPLSGDYEIRFSATALPLDAGGFSQRVSDLNMFWNALDDAVADGDPSAQGRDASLASYNLLRLYYVGFGANSNTSTRLRRYDGSAARTQLSGYATPASAVAEDRAGGLTPATQLHAKQPVQVRIVSRRATPADPLTLQWWADQQLVFAYADPQPYLRGWFGLRTMTGHFQIRDFEVRACAGR</sequence>
<keyword evidence="4" id="KW-1185">Reference proteome</keyword>
<dbReference type="InterPro" id="IPR046217">
    <property type="entry name" value="DUF6250"/>
</dbReference>
<evidence type="ECO:0000313" key="4">
    <source>
        <dbReference type="Proteomes" id="UP001209701"/>
    </source>
</evidence>
<dbReference type="Proteomes" id="UP001209701">
    <property type="component" value="Unassembled WGS sequence"/>
</dbReference>
<dbReference type="Pfam" id="PF19763">
    <property type="entry name" value="DUF6250"/>
    <property type="match status" value="1"/>
</dbReference>
<feature type="signal peptide" evidence="1">
    <location>
        <begin position="1"/>
        <end position="24"/>
    </location>
</feature>
<keyword evidence="1" id="KW-0732">Signal</keyword>
<dbReference type="EMBL" id="JAJIRN010000002">
    <property type="protein sequence ID" value="MCV2367247.1"/>
    <property type="molecule type" value="Genomic_DNA"/>
</dbReference>
<organism evidence="3 4">
    <name type="scientific">Roseateles oligotrophus</name>
    <dbReference type="NCBI Taxonomy" id="1769250"/>
    <lineage>
        <taxon>Bacteria</taxon>
        <taxon>Pseudomonadati</taxon>
        <taxon>Pseudomonadota</taxon>
        <taxon>Betaproteobacteria</taxon>
        <taxon>Burkholderiales</taxon>
        <taxon>Sphaerotilaceae</taxon>
        <taxon>Roseateles</taxon>
    </lineage>
</organism>
<name>A0ABT2YBI6_9BURK</name>
<feature type="chain" id="PRO_5045525698" evidence="1">
    <location>
        <begin position="25"/>
        <end position="261"/>
    </location>
</feature>
<dbReference type="RefSeq" id="WP_263569878.1">
    <property type="nucleotide sequence ID" value="NZ_JAJIRN010000002.1"/>
</dbReference>
<feature type="domain" description="DUF6250" evidence="2">
    <location>
        <begin position="70"/>
        <end position="253"/>
    </location>
</feature>
<evidence type="ECO:0000313" key="3">
    <source>
        <dbReference type="EMBL" id="MCV2367247.1"/>
    </source>
</evidence>
<accession>A0ABT2YBI6</accession>
<comment type="caution">
    <text evidence="3">The sequence shown here is derived from an EMBL/GenBank/DDBJ whole genome shotgun (WGS) entry which is preliminary data.</text>
</comment>
<protein>
    <submittedName>
        <fullName evidence="3">DUF6250 domain-containing protein</fullName>
    </submittedName>
</protein>
<gene>
    <name evidence="3" type="ORF">LNV07_03950</name>
</gene>
<proteinExistence type="predicted"/>
<reference evidence="3 4" key="1">
    <citation type="submission" date="2021-11" db="EMBL/GenBank/DDBJ databases">
        <authorList>
            <person name="Liang Q."/>
            <person name="Mou H."/>
            <person name="Liu Z."/>
        </authorList>
    </citation>
    <scope>NUCLEOTIDE SEQUENCE [LARGE SCALE GENOMIC DNA]</scope>
    <source>
        <strain evidence="3 4">CHU3</strain>
    </source>
</reference>
<dbReference type="Gene3D" id="2.60.120.200">
    <property type="match status" value="1"/>
</dbReference>
<evidence type="ECO:0000259" key="2">
    <source>
        <dbReference type="Pfam" id="PF19763"/>
    </source>
</evidence>
<evidence type="ECO:0000256" key="1">
    <source>
        <dbReference type="SAM" id="SignalP"/>
    </source>
</evidence>